<dbReference type="GO" id="GO:0045944">
    <property type="term" value="P:positive regulation of transcription by RNA polymerase II"/>
    <property type="evidence" value="ECO:0007669"/>
    <property type="project" value="TreeGrafter"/>
</dbReference>
<gene>
    <name evidence="8" type="ORF">Salat_0446200</name>
</gene>
<dbReference type="GO" id="GO:0042393">
    <property type="term" value="F:histone binding"/>
    <property type="evidence" value="ECO:0007669"/>
    <property type="project" value="TreeGrafter"/>
</dbReference>
<dbReference type="GO" id="GO:0005634">
    <property type="term" value="C:nucleus"/>
    <property type="evidence" value="ECO:0007669"/>
    <property type="project" value="UniProtKB-SubCell"/>
</dbReference>
<sequence>MGPVSGNRKKRKVEKKAEERCLVSGSSQEGSAEWWDVLSKKFAGPSSSSKGLDEFKSTFGMSRRTFDYICSLAKEHMMAKTHFAFTNGTPMSLHDQVALALRRLGSGNSLISIGDSFGTHHSTVSQVTWRFVEAIEEKGLHHLQWPSTELEMTEIKSKFEKIRGLPNCCGAIDTTHITMLLTSSDQEADTWLDRKENHSMILQVIVDPDLRFRDIVTGYPGKMNDSSVLQCSNFFKLCQTGEKLKSNKTCSSEETELREYIVGDSGFPLLPWLVTPYQGKELSEAKVEFNKRLLATQFVAQKALARLKEVWRMIRGDMWRPDKHKLPRFILVCCILHNIVIDMEGQDLEELPSSLQHDPGYRQEDKEFWIPKGGGHVTGGDAVFDNSSRMEPKRARQWFLDASETELFPSKKQAVEAPLSKPESGIAMPSSLPWESSSGFQSVPAVPSQFMDRLFGSETTRPITLMDSNMAIAGTDGSNLRKKINGEHFENDSSVGLSISYAMEDPEVGVSYGGLRKVKVNQVKDPENVLHTSVEHGIGISMDQTYGRGSDNAFISMGQPYGKDGGNVTLMGQSYDMGETNIRSIGSTFGKGLDNTIQMTHSYNKGDNNTISFGGYQDESVIEALTRPVSSYGLLFEQPSAQTSETPSKKEVDVPSEIANVSTSQVPKSKVDSTTKNKSDTKPARKEAPNSFPSNVRSLIATGMLDGVPVRYVSVSREELRGIIKGSGYLCGCQSCNYSKALNAYEFERHAGCKTKHPNNHIYFENGKTIYQIVQELRSTPESMLFDAIQTVTGSPINQKAFRTWKESFQAATRELQRIYGKEELNL</sequence>
<dbReference type="EMBL" id="JACGWO010000001">
    <property type="protein sequence ID" value="KAK4441113.1"/>
    <property type="molecule type" value="Genomic_DNA"/>
</dbReference>
<keyword evidence="9" id="KW-1185">Reference proteome</keyword>
<comment type="cofactor">
    <cofactor evidence="1">
        <name>a divalent metal cation</name>
        <dbReference type="ChEBI" id="CHEBI:60240"/>
    </cofactor>
</comment>
<evidence type="ECO:0000313" key="9">
    <source>
        <dbReference type="Proteomes" id="UP001293254"/>
    </source>
</evidence>
<evidence type="ECO:0000256" key="5">
    <source>
        <dbReference type="SAM" id="MobiDB-lite"/>
    </source>
</evidence>
<dbReference type="AlphaFoldDB" id="A0AAE1Z427"/>
<dbReference type="GO" id="GO:0046872">
    <property type="term" value="F:metal ion binding"/>
    <property type="evidence" value="ECO:0007669"/>
    <property type="project" value="UniProtKB-KW"/>
</dbReference>
<evidence type="ECO:0000256" key="4">
    <source>
        <dbReference type="ARBA" id="ARBA00023242"/>
    </source>
</evidence>
<feature type="compositionally biased region" description="Basic and acidic residues" evidence="5">
    <location>
        <begin position="669"/>
        <end position="688"/>
    </location>
</feature>
<evidence type="ECO:0000256" key="1">
    <source>
        <dbReference type="ARBA" id="ARBA00001968"/>
    </source>
</evidence>
<feature type="compositionally biased region" description="Polar residues" evidence="5">
    <location>
        <begin position="659"/>
        <end position="668"/>
    </location>
</feature>
<dbReference type="Proteomes" id="UP001293254">
    <property type="component" value="Unassembled WGS sequence"/>
</dbReference>
<feature type="region of interest" description="Disordered" evidence="5">
    <location>
        <begin position="1"/>
        <end position="30"/>
    </location>
</feature>
<comment type="subcellular location">
    <subcellularLocation>
        <location evidence="2">Nucleus</location>
    </subcellularLocation>
</comment>
<keyword evidence="4" id="KW-0539">Nucleus</keyword>
<dbReference type="PANTHER" id="PTHR47025:SF10">
    <property type="entry name" value="DNA-BINDING PROTEIN"/>
    <property type="match status" value="1"/>
</dbReference>
<dbReference type="InterPro" id="IPR027806">
    <property type="entry name" value="HARBI1_dom"/>
</dbReference>
<accession>A0AAE1Z427</accession>
<feature type="domain" description="Tify" evidence="7">
    <location>
        <begin position="722"/>
        <end position="777"/>
    </location>
</feature>
<dbReference type="GO" id="GO:0003682">
    <property type="term" value="F:chromatin binding"/>
    <property type="evidence" value="ECO:0007669"/>
    <property type="project" value="TreeGrafter"/>
</dbReference>
<dbReference type="Pfam" id="PF13359">
    <property type="entry name" value="DDE_Tnp_4"/>
    <property type="match status" value="1"/>
</dbReference>
<keyword evidence="3" id="KW-0479">Metal-binding</keyword>
<name>A0AAE1Z427_9LAMI</name>
<dbReference type="GO" id="GO:0000977">
    <property type="term" value="F:RNA polymerase II transcription regulatory region sequence-specific DNA binding"/>
    <property type="evidence" value="ECO:0007669"/>
    <property type="project" value="TreeGrafter"/>
</dbReference>
<dbReference type="PANTHER" id="PTHR47025">
    <property type="entry name" value="AUTOIMMUNE REGULATOR"/>
    <property type="match status" value="1"/>
</dbReference>
<dbReference type="InterPro" id="IPR032308">
    <property type="entry name" value="TDBD"/>
</dbReference>
<dbReference type="Pfam" id="PF16135">
    <property type="entry name" value="TDBD"/>
    <property type="match status" value="1"/>
</dbReference>
<evidence type="ECO:0000259" key="6">
    <source>
        <dbReference type="Pfam" id="PF13359"/>
    </source>
</evidence>
<feature type="domain" description="DDE Tnp4" evidence="6">
    <location>
        <begin position="172"/>
        <end position="338"/>
    </location>
</feature>
<evidence type="ECO:0000313" key="8">
    <source>
        <dbReference type="EMBL" id="KAK4441113.1"/>
    </source>
</evidence>
<comment type="caution">
    <text evidence="8">The sequence shown here is derived from an EMBL/GenBank/DDBJ whole genome shotgun (WGS) entry which is preliminary data.</text>
</comment>
<reference evidence="8" key="1">
    <citation type="submission" date="2020-06" db="EMBL/GenBank/DDBJ databases">
        <authorList>
            <person name="Li T."/>
            <person name="Hu X."/>
            <person name="Zhang T."/>
            <person name="Song X."/>
            <person name="Zhang H."/>
            <person name="Dai N."/>
            <person name="Sheng W."/>
            <person name="Hou X."/>
            <person name="Wei L."/>
        </authorList>
    </citation>
    <scope>NUCLEOTIDE SEQUENCE</scope>
    <source>
        <strain evidence="8">3651</strain>
        <tissue evidence="8">Leaf</tissue>
    </source>
</reference>
<evidence type="ECO:0000259" key="7">
    <source>
        <dbReference type="Pfam" id="PF16135"/>
    </source>
</evidence>
<protein>
    <submittedName>
        <fullName evidence="8">Protein ALP1-like</fullName>
    </submittedName>
</protein>
<evidence type="ECO:0000256" key="3">
    <source>
        <dbReference type="ARBA" id="ARBA00022723"/>
    </source>
</evidence>
<proteinExistence type="predicted"/>
<evidence type="ECO:0000256" key="2">
    <source>
        <dbReference type="ARBA" id="ARBA00004123"/>
    </source>
</evidence>
<feature type="region of interest" description="Disordered" evidence="5">
    <location>
        <begin position="638"/>
        <end position="693"/>
    </location>
</feature>
<organism evidence="8 9">
    <name type="scientific">Sesamum alatum</name>
    <dbReference type="NCBI Taxonomy" id="300844"/>
    <lineage>
        <taxon>Eukaryota</taxon>
        <taxon>Viridiplantae</taxon>
        <taxon>Streptophyta</taxon>
        <taxon>Embryophyta</taxon>
        <taxon>Tracheophyta</taxon>
        <taxon>Spermatophyta</taxon>
        <taxon>Magnoliopsida</taxon>
        <taxon>eudicotyledons</taxon>
        <taxon>Gunneridae</taxon>
        <taxon>Pentapetalae</taxon>
        <taxon>asterids</taxon>
        <taxon>lamiids</taxon>
        <taxon>Lamiales</taxon>
        <taxon>Pedaliaceae</taxon>
        <taxon>Sesamum</taxon>
    </lineage>
</organism>
<reference evidence="8" key="2">
    <citation type="journal article" date="2024" name="Plant">
        <title>Genomic evolution and insights into agronomic trait innovations of Sesamum species.</title>
        <authorList>
            <person name="Miao H."/>
            <person name="Wang L."/>
            <person name="Qu L."/>
            <person name="Liu H."/>
            <person name="Sun Y."/>
            <person name="Le M."/>
            <person name="Wang Q."/>
            <person name="Wei S."/>
            <person name="Zheng Y."/>
            <person name="Lin W."/>
            <person name="Duan Y."/>
            <person name="Cao H."/>
            <person name="Xiong S."/>
            <person name="Wang X."/>
            <person name="Wei L."/>
            <person name="Li C."/>
            <person name="Ma Q."/>
            <person name="Ju M."/>
            <person name="Zhao R."/>
            <person name="Li G."/>
            <person name="Mu C."/>
            <person name="Tian Q."/>
            <person name="Mei H."/>
            <person name="Zhang T."/>
            <person name="Gao T."/>
            <person name="Zhang H."/>
        </authorList>
    </citation>
    <scope>NUCLEOTIDE SEQUENCE</scope>
    <source>
        <strain evidence="8">3651</strain>
    </source>
</reference>